<evidence type="ECO:0000256" key="1">
    <source>
        <dbReference type="SAM" id="Phobius"/>
    </source>
</evidence>
<protein>
    <recommendedName>
        <fullName evidence="4">Transmembrane protein</fullName>
    </recommendedName>
</protein>
<keyword evidence="3" id="KW-1185">Reference proteome</keyword>
<dbReference type="AlphaFoldDB" id="A0A0H2MJY9"/>
<dbReference type="Pfam" id="PF09608">
    <property type="entry name" value="Alph_Pro_TM"/>
    <property type="match status" value="1"/>
</dbReference>
<evidence type="ECO:0000313" key="2">
    <source>
        <dbReference type="EMBL" id="KLN61057.1"/>
    </source>
</evidence>
<keyword evidence="1" id="KW-0812">Transmembrane</keyword>
<dbReference type="EMBL" id="LAQL01000006">
    <property type="protein sequence ID" value="KLN61057.1"/>
    <property type="molecule type" value="Genomic_DNA"/>
</dbReference>
<evidence type="ECO:0008006" key="4">
    <source>
        <dbReference type="Google" id="ProtNLM"/>
    </source>
</evidence>
<feature type="transmembrane region" description="Helical" evidence="1">
    <location>
        <begin position="237"/>
        <end position="258"/>
    </location>
</feature>
<organism evidence="2 3">
    <name type="scientific">Kiloniella spongiae</name>
    <dbReference type="NCBI Taxonomy" id="1489064"/>
    <lineage>
        <taxon>Bacteria</taxon>
        <taxon>Pseudomonadati</taxon>
        <taxon>Pseudomonadota</taxon>
        <taxon>Alphaproteobacteria</taxon>
        <taxon>Rhodospirillales</taxon>
        <taxon>Kiloniellaceae</taxon>
        <taxon>Kiloniella</taxon>
    </lineage>
</organism>
<name>A0A0H2MJY9_9PROT</name>
<gene>
    <name evidence="2" type="ORF">WH96_10945</name>
</gene>
<keyword evidence="1" id="KW-0472">Membrane</keyword>
<keyword evidence="1" id="KW-1133">Transmembrane helix</keyword>
<dbReference type="Proteomes" id="UP000035444">
    <property type="component" value="Unassembled WGS sequence"/>
</dbReference>
<reference evidence="2 3" key="1">
    <citation type="submission" date="2015-03" db="EMBL/GenBank/DDBJ databases">
        <title>Genome Sequence of Kiloniella spongiae MEBiC09566, isolated from a marine sponge.</title>
        <authorList>
            <person name="Shao Z."/>
            <person name="Wang L."/>
            <person name="Li X."/>
        </authorList>
    </citation>
    <scope>NUCLEOTIDE SEQUENCE [LARGE SCALE GENOMIC DNA]</scope>
    <source>
        <strain evidence="2 3">MEBiC09566</strain>
    </source>
</reference>
<evidence type="ECO:0000313" key="3">
    <source>
        <dbReference type="Proteomes" id="UP000035444"/>
    </source>
</evidence>
<proteinExistence type="predicted"/>
<sequence length="261" mass="28188">MVSLVHRLFSVSGIDFLKVLATVGFSSLFVLSAKETKAIEADLSSHLVAITAGFSGDRILLFGSINSPGEVIVVVRGPDTDFKVQRKGQVAGIWMNTASMSFESVPSFYSIASTGPIEEISSSATRALNAIGFNNIGLELPVTKAAGKLADSWKEALLRNLLRSGNYQLENAEIVFLGEHLFRTEFELPANVPTGTYSVSVYHLRDGQIIDARTTPLTVSKIGVEAEIYDYAHLHGAMYGIIAIVIALVSGWIGHLIFRKG</sequence>
<dbReference type="InterPro" id="IPR019088">
    <property type="entry name" value="CHP02186-rel_TM"/>
</dbReference>
<dbReference type="STRING" id="1489064.WH96_10945"/>
<accession>A0A0H2MJY9</accession>
<comment type="caution">
    <text evidence="2">The sequence shown here is derived from an EMBL/GenBank/DDBJ whole genome shotgun (WGS) entry which is preliminary data.</text>
</comment>